<reference evidence="6 7" key="1">
    <citation type="journal article" date="2005" name="Science">
        <title>The genome of the basidiomycetous yeast and human pathogen Cryptococcus neoformans.</title>
        <authorList>
            <person name="Loftus B.J."/>
            <person name="Fung E."/>
            <person name="Roncaglia P."/>
            <person name="Rowley D."/>
            <person name="Amedeo P."/>
            <person name="Bruno D."/>
            <person name="Vamathevan J."/>
            <person name="Miranda M."/>
            <person name="Anderson I.J."/>
            <person name="Fraser J.A."/>
            <person name="Allen J.E."/>
            <person name="Bosdet I.E."/>
            <person name="Brent M.R."/>
            <person name="Chiu R."/>
            <person name="Doering T.L."/>
            <person name="Donlin M.J."/>
            <person name="D'Souza C.A."/>
            <person name="Fox D.S."/>
            <person name="Grinberg V."/>
            <person name="Fu J."/>
            <person name="Fukushima M."/>
            <person name="Haas B.J."/>
            <person name="Huang J.C."/>
            <person name="Janbon G."/>
            <person name="Jones S.J."/>
            <person name="Koo H.L."/>
            <person name="Krzywinski M.I."/>
            <person name="Kwon-Chung J.K."/>
            <person name="Lengeler K.B."/>
            <person name="Maiti R."/>
            <person name="Marra M.A."/>
            <person name="Marra R.E."/>
            <person name="Mathewson C.A."/>
            <person name="Mitchell T.G."/>
            <person name="Pertea M."/>
            <person name="Riggs F.R."/>
            <person name="Salzberg S.L."/>
            <person name="Schein J.E."/>
            <person name="Shvartsbeyn A."/>
            <person name="Shin H."/>
            <person name="Shumway M."/>
            <person name="Specht C.A."/>
            <person name="Suh B.B."/>
            <person name="Tenney A."/>
            <person name="Utterback T.R."/>
            <person name="Wickes B.L."/>
            <person name="Wortman J.R."/>
            <person name="Wye N.H."/>
            <person name="Kronstad J.W."/>
            <person name="Lodge J.K."/>
            <person name="Heitman J."/>
            <person name="Davis R.W."/>
            <person name="Fraser C.M."/>
            <person name="Hyman R.W."/>
        </authorList>
    </citation>
    <scope>NUCLEOTIDE SEQUENCE [LARGE SCALE GENOMIC DNA]</scope>
    <source>
        <strain evidence="7">JEC21 / ATCC MYA-565</strain>
    </source>
</reference>
<dbReference type="GeneID" id="3254980"/>
<feature type="region of interest" description="Disordered" evidence="4">
    <location>
        <begin position="659"/>
        <end position="686"/>
    </location>
</feature>
<sequence length="1093" mass="120446">MPDLLTPQALATAGPLLLDTLFKHYLSPRQHSDDDKNKAREDLMYDEAFVLMKTFLEMATKHPVAALQRFGQVRTLSPPWVAVHRVQVPFPSLQLAAEYMITAFGGEEMAFKVAGGTKWWQVRAGQGVEAEWIVMKKDWKDVIAEEKKEKGKRKGKKKEAEGEPEDNEFLPEMDRLRCMLYIHGGAYYWGSINTHRYTIWRHARKMHGRCFAVNYRKAPQYPFPCAIQDCLAAYLYLINPPPGAPHRPVDPKSIVLAGDSAGGGLCLALLQILRDTPGLELPAGAALLSPWSDLTHSFPSILQNTATDIVPPYSFIHKPSSLWPPPPPTVTQAVQSRLRSRVKEAAARVRDHDKEAKSRESHSEGTKGDKLYSVVSRISARSHGKANEGHENAGGDSRIESPNAVHASAPTGVEASDPSTSPSSTLHPTTSSPSDPKAHPAPREGPHNPSFANPASLFSTLVPPSPNETRPTTLAQCTTPLYLKVKDEKVVLDTQIQIYATNAQLCHPWVSPVLGYLGGLPPLYIMCGDKEVLRDEIIYLAHKAANPSAHPLRPDVVALLPSLEGIESRYGPTNVHLQVYDGVCHDLPLFSMTTAARGCFRAIASFARYVTPSTPGSLYIGRNSNAAEESEISTPATPNTLITPIDPVDPEKHNKILGAPMDSSPVQVTPRSSQASLRPPGVTSMPLRRTEPLLSEIPSLSGLAMHDNDRCFEETVELETTHGKVDGMKEKKKNEMGILPLRRRTSLPESSTPSGSGPQSTAMTPTASATGDQVLGDETGPRFAFGAGDQTKKDKGKSVEFEKREEEAKEEGEEGFSGLNDSRAKKGEAGWPGIYRGDNPFTDHMIRERVSNTGVTRPLTPPSEIQALTMPREEIGKIKEGPAMRYINGQTLWDKKYRRTGERVKKRRERNLLQAHKAGEKIGTGLDGVIRESMRAEKAKKRKEIIKEKIKGKKSYEEDEEESETESAVEDEPTTVRTSMTWTWALKGEAPPPSAIVSRRDFSEARQLALMADRIDSPASHSTPLHGLNIWVGLAGFFSTSAEKEKTKAVLKQVKEEKGKKAISVEDDAGEVGETKKSRGKVWKMFRWGWGKK</sequence>
<feature type="compositionally biased region" description="Low complexity" evidence="4">
    <location>
        <begin position="416"/>
        <end position="435"/>
    </location>
</feature>
<feature type="region of interest" description="Disordered" evidence="4">
    <location>
        <begin position="951"/>
        <end position="976"/>
    </location>
</feature>
<dbReference type="KEGG" id="cne:CNL05360"/>
<dbReference type="InterPro" id="IPR050300">
    <property type="entry name" value="GDXG_lipolytic_enzyme"/>
</dbReference>
<evidence type="ECO:0000313" key="7">
    <source>
        <dbReference type="Proteomes" id="UP000002149"/>
    </source>
</evidence>
<feature type="region of interest" description="Disordered" evidence="4">
    <location>
        <begin position="147"/>
        <end position="166"/>
    </location>
</feature>
<evidence type="ECO:0000256" key="3">
    <source>
        <dbReference type="PROSITE-ProRule" id="PRU10038"/>
    </source>
</evidence>
<feature type="compositionally biased region" description="Polar residues" evidence="4">
    <location>
        <begin position="450"/>
        <end position="459"/>
    </location>
</feature>
<feature type="region of interest" description="Disordered" evidence="4">
    <location>
        <begin position="720"/>
        <end position="836"/>
    </location>
</feature>
<dbReference type="InterPro" id="IPR002168">
    <property type="entry name" value="Lipase_GDXG_HIS_AS"/>
</dbReference>
<dbReference type="eggNOG" id="KOG1515">
    <property type="taxonomic scope" value="Eukaryota"/>
</dbReference>
<dbReference type="InterPro" id="IPR033140">
    <property type="entry name" value="Lipase_GDXG_put_SER_AS"/>
</dbReference>
<feature type="compositionally biased region" description="Polar residues" evidence="4">
    <location>
        <begin position="664"/>
        <end position="676"/>
    </location>
</feature>
<organism evidence="6 7">
    <name type="scientific">Cryptococcus deneoformans (strain JEC21 / ATCC MYA-565)</name>
    <name type="common">Cryptococcus neoformans var. neoformans serotype D</name>
    <dbReference type="NCBI Taxonomy" id="214684"/>
    <lineage>
        <taxon>Eukaryota</taxon>
        <taxon>Fungi</taxon>
        <taxon>Dikarya</taxon>
        <taxon>Basidiomycota</taxon>
        <taxon>Agaricomycotina</taxon>
        <taxon>Tremellomycetes</taxon>
        <taxon>Tremellales</taxon>
        <taxon>Cryptococcaceae</taxon>
        <taxon>Cryptococcus</taxon>
        <taxon>Cryptococcus neoformans species complex</taxon>
    </lineage>
</organism>
<dbReference type="PROSITE" id="PS01173">
    <property type="entry name" value="LIPASE_GDXG_HIS"/>
    <property type="match status" value="1"/>
</dbReference>
<accession>Q5K8K3</accession>
<dbReference type="EMBL" id="AE017352">
    <property type="protein sequence ID" value="AAW46557.2"/>
    <property type="molecule type" value="Genomic_DNA"/>
</dbReference>
<dbReference type="GO" id="GO:0016787">
    <property type="term" value="F:hydrolase activity"/>
    <property type="evidence" value="ECO:0007669"/>
    <property type="project" value="UniProtKB-KW"/>
</dbReference>
<dbReference type="InParanoid" id="Q5K8K3"/>
<feature type="compositionally biased region" description="Basic and acidic residues" evidence="4">
    <location>
        <begin position="436"/>
        <end position="446"/>
    </location>
</feature>
<dbReference type="PaxDb" id="214684-Q5K8K3"/>
<feature type="compositionally biased region" description="Basic and acidic residues" evidence="4">
    <location>
        <begin position="385"/>
        <end position="399"/>
    </location>
</feature>
<evidence type="ECO:0000256" key="1">
    <source>
        <dbReference type="ARBA" id="ARBA00010515"/>
    </source>
</evidence>
<dbReference type="AlphaFoldDB" id="Q5K8K3"/>
<feature type="compositionally biased region" description="Low complexity" evidence="4">
    <location>
        <begin position="747"/>
        <end position="761"/>
    </location>
</feature>
<gene>
    <name evidence="6" type="ordered locus">CNL05360</name>
</gene>
<feature type="compositionally biased region" description="Basic and acidic residues" evidence="4">
    <location>
        <begin position="341"/>
        <end position="370"/>
    </location>
</feature>
<dbReference type="PROSITE" id="PS01174">
    <property type="entry name" value="LIPASE_GDXG_SER"/>
    <property type="match status" value="1"/>
</dbReference>
<dbReference type="Pfam" id="PF07859">
    <property type="entry name" value="Abhydrolase_3"/>
    <property type="match status" value="1"/>
</dbReference>
<dbReference type="STRING" id="214684.Q5K8K3"/>
<dbReference type="InterPro" id="IPR029058">
    <property type="entry name" value="AB_hydrolase_fold"/>
</dbReference>
<dbReference type="Proteomes" id="UP000002149">
    <property type="component" value="Chromosome 12"/>
</dbReference>
<evidence type="ECO:0000256" key="2">
    <source>
        <dbReference type="ARBA" id="ARBA00022801"/>
    </source>
</evidence>
<evidence type="ECO:0000256" key="4">
    <source>
        <dbReference type="SAM" id="MobiDB-lite"/>
    </source>
</evidence>
<feature type="region of interest" description="Disordered" evidence="4">
    <location>
        <begin position="318"/>
        <end position="473"/>
    </location>
</feature>
<dbReference type="PANTHER" id="PTHR48081:SF5">
    <property type="entry name" value="ALPHA_BETA HYDROLASE FOLD-3 DOMAIN-CONTAINING PROTEIN"/>
    <property type="match status" value="1"/>
</dbReference>
<evidence type="ECO:0000259" key="5">
    <source>
        <dbReference type="Pfam" id="PF07859"/>
    </source>
</evidence>
<dbReference type="SUPFAM" id="SSF53474">
    <property type="entry name" value="alpha/beta-Hydrolases"/>
    <property type="match status" value="1"/>
</dbReference>
<feature type="active site" evidence="3">
    <location>
        <position position="260"/>
    </location>
</feature>
<feature type="compositionally biased region" description="Polar residues" evidence="4">
    <location>
        <begin position="762"/>
        <end position="771"/>
    </location>
</feature>
<evidence type="ECO:0000313" key="6">
    <source>
        <dbReference type="EMBL" id="AAW46557.2"/>
    </source>
</evidence>
<comment type="similarity">
    <text evidence="1">Belongs to the 'GDXG' lipolytic enzyme family.</text>
</comment>
<dbReference type="HOGENOM" id="CLU_004893_1_0_1"/>
<feature type="compositionally biased region" description="Basic and acidic residues" evidence="4">
    <location>
        <begin position="720"/>
        <end position="735"/>
    </location>
</feature>
<dbReference type="VEuPathDB" id="FungiDB:CNL05360"/>
<feature type="compositionally biased region" description="Acidic residues" evidence="4">
    <location>
        <begin position="957"/>
        <end position="973"/>
    </location>
</feature>
<protein>
    <recommendedName>
        <fullName evidence="5">Alpha/beta hydrolase fold-3 domain-containing protein</fullName>
    </recommendedName>
</protein>
<feature type="domain" description="Alpha/beta hydrolase fold-3" evidence="5">
    <location>
        <begin position="179"/>
        <end position="302"/>
    </location>
</feature>
<dbReference type="Gene3D" id="3.40.50.1820">
    <property type="entry name" value="alpha/beta hydrolase"/>
    <property type="match status" value="2"/>
</dbReference>
<dbReference type="OrthoDB" id="1662883at2759"/>
<dbReference type="InterPro" id="IPR013094">
    <property type="entry name" value="AB_hydrolase_3"/>
</dbReference>
<name>Q5K8K3_CRYD1</name>
<proteinExistence type="inferred from homology"/>
<feature type="compositionally biased region" description="Basic and acidic residues" evidence="4">
    <location>
        <begin position="790"/>
        <end position="807"/>
    </location>
</feature>
<keyword evidence="2" id="KW-0378">Hydrolase</keyword>
<dbReference type="RefSeq" id="XP_024513854.1">
    <property type="nucleotide sequence ID" value="XM_024658184.1"/>
</dbReference>
<dbReference type="PANTHER" id="PTHR48081">
    <property type="entry name" value="AB HYDROLASE SUPERFAMILY PROTEIN C4A8.06C"/>
    <property type="match status" value="1"/>
</dbReference>
<keyword evidence="7" id="KW-1185">Reference proteome</keyword>